<dbReference type="AlphaFoldDB" id="A6DMV8"/>
<comment type="caution">
    <text evidence="9">The sequence shown here is derived from an EMBL/GenBank/DDBJ whole genome shotgun (WGS) entry which is preliminary data.</text>
</comment>
<comment type="cofactor">
    <cofactor evidence="1">
        <name>Ca(2+)</name>
        <dbReference type="ChEBI" id="CHEBI:29108"/>
    </cofactor>
</comment>
<proteinExistence type="inferred from homology"/>
<sequence length="467" mass="52684">MKNILFLIILTLATLNAADKPNVLIIAVDDLNDWIGVMGGHPQAKTPNIDRLANRGMLFTNAHCQSPVCGPSRGSMMSSLYPSTTGIYFLGPGLKDSPKTKNHLVMPSRFEDEGYQLSAAGKLCGGRGENKKYFKEYGGDFGGFGPLPKKKISSFPGMRLWDWGVYPEREEQTPDAKIAAWGVNKLTQNYEKPFFMGVGFYRPHVPQFAPQKWFDMYPLETIQMPKMREADIADIPQYGIDLTREKHVAPTYEWALKNNEEKKLVQSYLACVSFVDAQIGKVLDALDAGPHKENTFVVLYSDHGFHLGEKERYAKRSIWEDGTRVPMIISGPGLKPGVSHKPTQLLDIYPTLLELTGLKADSKLEGHSLVALLRNPQSEWPHYARSSFGPGNYAIISERYRFIQYNDGSEEFYDHSKDTHEWSNQINNPEYASIIAKHRLQVPRERAPILGENWTGHKAYDAAEQNK</sequence>
<dbReference type="eggNOG" id="COG3119">
    <property type="taxonomic scope" value="Bacteria"/>
</dbReference>
<gene>
    <name evidence="9" type="ORF">LNTAR_07114</name>
</gene>
<dbReference type="Pfam" id="PF00884">
    <property type="entry name" value="Sulfatase"/>
    <property type="match status" value="1"/>
</dbReference>
<evidence type="ECO:0000256" key="7">
    <source>
        <dbReference type="SAM" id="SignalP"/>
    </source>
</evidence>
<dbReference type="EMBL" id="ABCK01000012">
    <property type="protein sequence ID" value="EDM26994.1"/>
    <property type="molecule type" value="Genomic_DNA"/>
</dbReference>
<reference evidence="9 10" key="1">
    <citation type="journal article" date="2010" name="J. Bacteriol.">
        <title>Genome sequence of Lentisphaera araneosa HTCC2155T, the type species of the order Lentisphaerales in the phylum Lentisphaerae.</title>
        <authorList>
            <person name="Thrash J.C."/>
            <person name="Cho J.C."/>
            <person name="Vergin K.L."/>
            <person name="Morris R.M."/>
            <person name="Giovannoni S.J."/>
        </authorList>
    </citation>
    <scope>NUCLEOTIDE SEQUENCE [LARGE SCALE GENOMIC DNA]</scope>
    <source>
        <strain evidence="9 10">HTCC2155</strain>
    </source>
</reference>
<dbReference type="CDD" id="cd16030">
    <property type="entry name" value="iduronate-2-sulfatase"/>
    <property type="match status" value="1"/>
</dbReference>
<dbReference type="InterPro" id="IPR000917">
    <property type="entry name" value="Sulfatase_N"/>
</dbReference>
<dbReference type="Gene3D" id="3.40.720.10">
    <property type="entry name" value="Alkaline Phosphatase, subunit A"/>
    <property type="match status" value="1"/>
</dbReference>
<feature type="domain" description="Sulfatase N-terminal" evidence="8">
    <location>
        <begin position="21"/>
        <end position="357"/>
    </location>
</feature>
<evidence type="ECO:0000256" key="2">
    <source>
        <dbReference type="ARBA" id="ARBA00008779"/>
    </source>
</evidence>
<comment type="similarity">
    <text evidence="2">Belongs to the sulfatase family.</text>
</comment>
<dbReference type="RefSeq" id="WP_007279201.1">
    <property type="nucleotide sequence ID" value="NZ_ABCK01000012.1"/>
</dbReference>
<keyword evidence="3" id="KW-0479">Metal-binding</keyword>
<protein>
    <submittedName>
        <fullName evidence="9">Choline sulfatase</fullName>
    </submittedName>
</protein>
<keyword evidence="5" id="KW-0378">Hydrolase</keyword>
<evidence type="ECO:0000256" key="6">
    <source>
        <dbReference type="ARBA" id="ARBA00022837"/>
    </source>
</evidence>
<evidence type="ECO:0000256" key="4">
    <source>
        <dbReference type="ARBA" id="ARBA00022729"/>
    </source>
</evidence>
<dbReference type="SUPFAM" id="SSF53649">
    <property type="entry name" value="Alkaline phosphatase-like"/>
    <property type="match status" value="1"/>
</dbReference>
<accession>A6DMV8</accession>
<organism evidence="9 10">
    <name type="scientific">Lentisphaera araneosa HTCC2155</name>
    <dbReference type="NCBI Taxonomy" id="313628"/>
    <lineage>
        <taxon>Bacteria</taxon>
        <taxon>Pseudomonadati</taxon>
        <taxon>Lentisphaerota</taxon>
        <taxon>Lentisphaeria</taxon>
        <taxon>Lentisphaerales</taxon>
        <taxon>Lentisphaeraceae</taxon>
        <taxon>Lentisphaera</taxon>
    </lineage>
</organism>
<dbReference type="GO" id="GO:0005737">
    <property type="term" value="C:cytoplasm"/>
    <property type="evidence" value="ECO:0007669"/>
    <property type="project" value="TreeGrafter"/>
</dbReference>
<evidence type="ECO:0000256" key="5">
    <source>
        <dbReference type="ARBA" id="ARBA00022801"/>
    </source>
</evidence>
<dbReference type="PANTHER" id="PTHR45953:SF1">
    <property type="entry name" value="IDURONATE 2-SULFATASE"/>
    <property type="match status" value="1"/>
</dbReference>
<keyword evidence="6" id="KW-0106">Calcium</keyword>
<dbReference type="PANTHER" id="PTHR45953">
    <property type="entry name" value="IDURONATE 2-SULFATASE"/>
    <property type="match status" value="1"/>
</dbReference>
<dbReference type="Proteomes" id="UP000004947">
    <property type="component" value="Unassembled WGS sequence"/>
</dbReference>
<keyword evidence="10" id="KW-1185">Reference proteome</keyword>
<feature type="signal peptide" evidence="7">
    <location>
        <begin position="1"/>
        <end position="17"/>
    </location>
</feature>
<dbReference type="GO" id="GO:0046872">
    <property type="term" value="F:metal ion binding"/>
    <property type="evidence" value="ECO:0007669"/>
    <property type="project" value="UniProtKB-KW"/>
</dbReference>
<keyword evidence="4 7" id="KW-0732">Signal</keyword>
<dbReference type="OrthoDB" id="236884at2"/>
<evidence type="ECO:0000313" key="10">
    <source>
        <dbReference type="Proteomes" id="UP000004947"/>
    </source>
</evidence>
<evidence type="ECO:0000256" key="1">
    <source>
        <dbReference type="ARBA" id="ARBA00001913"/>
    </source>
</evidence>
<evidence type="ECO:0000256" key="3">
    <source>
        <dbReference type="ARBA" id="ARBA00022723"/>
    </source>
</evidence>
<dbReference type="InterPro" id="IPR017850">
    <property type="entry name" value="Alkaline_phosphatase_core_sf"/>
</dbReference>
<dbReference type="InterPro" id="IPR035874">
    <property type="entry name" value="IDS"/>
</dbReference>
<name>A6DMV8_9BACT</name>
<evidence type="ECO:0000313" key="9">
    <source>
        <dbReference type="EMBL" id="EDM26994.1"/>
    </source>
</evidence>
<feature type="chain" id="PRO_5002692379" evidence="7">
    <location>
        <begin position="18"/>
        <end position="467"/>
    </location>
</feature>
<dbReference type="GO" id="GO:0004423">
    <property type="term" value="F:iduronate-2-sulfatase activity"/>
    <property type="evidence" value="ECO:0007669"/>
    <property type="project" value="InterPro"/>
</dbReference>
<dbReference type="STRING" id="313628.LNTAR_07114"/>
<evidence type="ECO:0000259" key="8">
    <source>
        <dbReference type="Pfam" id="PF00884"/>
    </source>
</evidence>